<protein>
    <recommendedName>
        <fullName evidence="6">ATP:glycerol 3-phosphotransferase</fullName>
    </recommendedName>
</protein>
<evidence type="ECO:0000256" key="5">
    <source>
        <dbReference type="ARBA" id="ARBA00022840"/>
    </source>
</evidence>
<accession>A0A238LGB8</accession>
<dbReference type="GO" id="GO:0005524">
    <property type="term" value="F:ATP binding"/>
    <property type="evidence" value="ECO:0007669"/>
    <property type="project" value="UniProtKB-KW"/>
</dbReference>
<dbReference type="GO" id="GO:0004370">
    <property type="term" value="F:glycerol kinase activity"/>
    <property type="evidence" value="ECO:0007669"/>
    <property type="project" value="TreeGrafter"/>
</dbReference>
<dbReference type="PANTHER" id="PTHR10196:SF69">
    <property type="entry name" value="GLYCEROL KINASE"/>
    <property type="match status" value="1"/>
</dbReference>
<dbReference type="InterPro" id="IPR043129">
    <property type="entry name" value="ATPase_NBD"/>
</dbReference>
<sequence>MILAIDQGTTSTRALMVSETGQITPLVSLPHGQHYPQPGWVEHDPAELLRNIDTCIRAGAEAGAVAIGLANQGESCLGWDARTGTPVGPVIVWQDARTSDVIAGLEAAGAGDEVLQRAGLPLDPYFSASKLGWILRHVPEAQRLASAGRLRLGTTDAWFRDRLTGRFETDVTTASRTSLMALDSCTWDAELCALFGVPIECLPRITPTTGMLGGSHDLPLTASVTDQQAALYGHGGHRAGQAKITFGTGAFALAVTGPLVRARGVLPTVAWQLDGADPVYALDGGVYAAASAVNWAHGLGLFRDYDDINRFDGRAIDRGLAFVPALAGLACPHWDRAARGAWLGLGLDTGPRDMMQALLEGVALRTGEVISAIEAAMPLDGPIAIDGGMTANPYFCQFLTDVLGQDTRRSDEAERTALGTAALAAQGMGLTLALPTAGDVLQPKDFDETGLARFRAAREAVSAFGATLPG</sequence>
<dbReference type="EMBL" id="FXZK01000005">
    <property type="protein sequence ID" value="SMY08613.1"/>
    <property type="molecule type" value="Genomic_DNA"/>
</dbReference>
<dbReference type="SUPFAM" id="SSF53067">
    <property type="entry name" value="Actin-like ATPase domain"/>
    <property type="match status" value="2"/>
</dbReference>
<keyword evidence="2 7" id="KW-0808">Transferase</keyword>
<dbReference type="AlphaFoldDB" id="A0A238LGB8"/>
<dbReference type="InterPro" id="IPR018485">
    <property type="entry name" value="FGGY_C"/>
</dbReference>
<dbReference type="Pfam" id="PF02782">
    <property type="entry name" value="FGGY_C"/>
    <property type="match status" value="1"/>
</dbReference>
<feature type="domain" description="Carbohydrate kinase FGGY C-terminal" evidence="9">
    <location>
        <begin position="242"/>
        <end position="425"/>
    </location>
</feature>
<evidence type="ECO:0000256" key="7">
    <source>
        <dbReference type="RuleBase" id="RU003733"/>
    </source>
</evidence>
<evidence type="ECO:0000256" key="6">
    <source>
        <dbReference type="ARBA" id="ARBA00043149"/>
    </source>
</evidence>
<dbReference type="Proteomes" id="UP000201613">
    <property type="component" value="Unassembled WGS sequence"/>
</dbReference>
<dbReference type="InterPro" id="IPR018483">
    <property type="entry name" value="Carb_kinase_FGGY_CS"/>
</dbReference>
<keyword evidence="5" id="KW-0067">ATP-binding</keyword>
<evidence type="ECO:0000259" key="9">
    <source>
        <dbReference type="Pfam" id="PF02782"/>
    </source>
</evidence>
<dbReference type="Pfam" id="PF00370">
    <property type="entry name" value="FGGY_N"/>
    <property type="match status" value="1"/>
</dbReference>
<keyword evidence="11" id="KW-1185">Reference proteome</keyword>
<evidence type="ECO:0000256" key="1">
    <source>
        <dbReference type="ARBA" id="ARBA00009156"/>
    </source>
</evidence>
<dbReference type="RefSeq" id="WP_093992801.1">
    <property type="nucleotide sequence ID" value="NZ_FXZK01000005.1"/>
</dbReference>
<name>A0A238LGB8_9RHOB</name>
<dbReference type="GO" id="GO:0005829">
    <property type="term" value="C:cytosol"/>
    <property type="evidence" value="ECO:0007669"/>
    <property type="project" value="TreeGrafter"/>
</dbReference>
<organism evidence="10 11">
    <name type="scientific">Flavimaricola marinus</name>
    <dbReference type="NCBI Taxonomy" id="1819565"/>
    <lineage>
        <taxon>Bacteria</taxon>
        <taxon>Pseudomonadati</taxon>
        <taxon>Pseudomonadota</taxon>
        <taxon>Alphaproteobacteria</taxon>
        <taxon>Rhodobacterales</taxon>
        <taxon>Paracoccaceae</taxon>
        <taxon>Flavimaricola</taxon>
    </lineage>
</organism>
<dbReference type="OrthoDB" id="9805576at2"/>
<gene>
    <name evidence="10" type="primary">glpK_2</name>
    <name evidence="10" type="ORF">LOM8899_02768</name>
</gene>
<evidence type="ECO:0000256" key="3">
    <source>
        <dbReference type="ARBA" id="ARBA00022741"/>
    </source>
</evidence>
<evidence type="ECO:0000313" key="10">
    <source>
        <dbReference type="EMBL" id="SMY08613.1"/>
    </source>
</evidence>
<dbReference type="GO" id="GO:0019563">
    <property type="term" value="P:glycerol catabolic process"/>
    <property type="evidence" value="ECO:0007669"/>
    <property type="project" value="TreeGrafter"/>
</dbReference>
<evidence type="ECO:0000256" key="2">
    <source>
        <dbReference type="ARBA" id="ARBA00022679"/>
    </source>
</evidence>
<evidence type="ECO:0000259" key="8">
    <source>
        <dbReference type="Pfam" id="PF00370"/>
    </source>
</evidence>
<evidence type="ECO:0000313" key="11">
    <source>
        <dbReference type="Proteomes" id="UP000201613"/>
    </source>
</evidence>
<evidence type="ECO:0000256" key="4">
    <source>
        <dbReference type="ARBA" id="ARBA00022777"/>
    </source>
</evidence>
<dbReference type="PROSITE" id="PS00445">
    <property type="entry name" value="FGGY_KINASES_2"/>
    <property type="match status" value="1"/>
</dbReference>
<dbReference type="PANTHER" id="PTHR10196">
    <property type="entry name" value="SUGAR KINASE"/>
    <property type="match status" value="1"/>
</dbReference>
<reference evidence="11" key="1">
    <citation type="submission" date="2017-05" db="EMBL/GenBank/DDBJ databases">
        <authorList>
            <person name="Rodrigo-Torres L."/>
            <person name="Arahal R. D."/>
            <person name="Lucena T."/>
        </authorList>
    </citation>
    <scope>NUCLEOTIDE SEQUENCE [LARGE SCALE GENOMIC DNA]</scope>
    <source>
        <strain evidence="11">CECT 8899</strain>
    </source>
</reference>
<proteinExistence type="inferred from homology"/>
<dbReference type="PIRSF" id="PIRSF000538">
    <property type="entry name" value="GlpK"/>
    <property type="match status" value="1"/>
</dbReference>
<dbReference type="Gene3D" id="3.30.420.40">
    <property type="match status" value="2"/>
</dbReference>
<feature type="domain" description="Carbohydrate kinase FGGY N-terminal" evidence="8">
    <location>
        <begin position="1"/>
        <end position="213"/>
    </location>
</feature>
<dbReference type="InterPro" id="IPR018484">
    <property type="entry name" value="FGGY_N"/>
</dbReference>
<keyword evidence="4 7" id="KW-0418">Kinase</keyword>
<keyword evidence="3" id="KW-0547">Nucleotide-binding</keyword>
<comment type="similarity">
    <text evidence="1 7">Belongs to the FGGY kinase family.</text>
</comment>
<dbReference type="InterPro" id="IPR000577">
    <property type="entry name" value="Carb_kinase_FGGY"/>
</dbReference>